<dbReference type="Gene3D" id="1.10.238.10">
    <property type="entry name" value="EF-hand"/>
    <property type="match status" value="1"/>
</dbReference>
<gene>
    <name evidence="2" type="primary">PLEST001373</name>
    <name evidence="2" type="ORF">PLESTB_001796100</name>
</gene>
<name>A0A9W6FAE8_9CHLO</name>
<dbReference type="AlphaFoldDB" id="A0A9W6FAE8"/>
<dbReference type="Proteomes" id="UP001165080">
    <property type="component" value="Unassembled WGS sequence"/>
</dbReference>
<dbReference type="SUPFAM" id="SSF47473">
    <property type="entry name" value="EF-hand"/>
    <property type="match status" value="1"/>
</dbReference>
<comment type="caution">
    <text evidence="2">The sequence shown here is derived from an EMBL/GenBank/DDBJ whole genome shotgun (WGS) entry which is preliminary data.</text>
</comment>
<feature type="compositionally biased region" description="Low complexity" evidence="1">
    <location>
        <begin position="19"/>
        <end position="34"/>
    </location>
</feature>
<dbReference type="InterPro" id="IPR011992">
    <property type="entry name" value="EF-hand-dom_pair"/>
</dbReference>
<dbReference type="EMBL" id="BRXU01000050">
    <property type="protein sequence ID" value="GLC61725.1"/>
    <property type="molecule type" value="Genomic_DNA"/>
</dbReference>
<accession>A0A9W6FAE8</accession>
<keyword evidence="3" id="KW-1185">Reference proteome</keyword>
<sequence>MGNGCSSDKSTETLPPAAPRAKSALSKSASGAGSRKTREELAAQFVAEFPADDDPDEVPSYKEGSREATLLKVFNLLDSSNVGYLTVPVWKDYVLSAGLTTEALAKELAVIVAEQDTPGDPRVSARQFVTAMAHMVAGYDDPSFGQFVAQTLGAYRYGGRYGPRDDDPAPSAAAAAAWRCGAGGKWPTVARKRLGGLGLGSGLELWAQGSSRVGWQRRLGAPGRVVGAGIGYGGPCATSAGSPRTSTVQQPRPQAPLLSPVFPLCTPSPVFPLAVPSDLLATPRVPITPGTARPLATRGRKP</sequence>
<evidence type="ECO:0000313" key="3">
    <source>
        <dbReference type="Proteomes" id="UP001165080"/>
    </source>
</evidence>
<reference evidence="2 3" key="1">
    <citation type="journal article" date="2023" name="Commun. Biol.">
        <title>Reorganization of the ancestral sex-determining regions during the evolution of trioecy in Pleodorina starrii.</title>
        <authorList>
            <person name="Takahashi K."/>
            <person name="Suzuki S."/>
            <person name="Kawai-Toyooka H."/>
            <person name="Yamamoto K."/>
            <person name="Hamaji T."/>
            <person name="Ootsuki R."/>
            <person name="Yamaguchi H."/>
            <person name="Kawachi M."/>
            <person name="Higashiyama T."/>
            <person name="Nozaki H."/>
        </authorList>
    </citation>
    <scope>NUCLEOTIDE SEQUENCE [LARGE SCALE GENOMIC DNA]</scope>
    <source>
        <strain evidence="2 3">NIES-4479</strain>
    </source>
</reference>
<evidence type="ECO:0000256" key="1">
    <source>
        <dbReference type="SAM" id="MobiDB-lite"/>
    </source>
</evidence>
<evidence type="ECO:0000313" key="2">
    <source>
        <dbReference type="EMBL" id="GLC61725.1"/>
    </source>
</evidence>
<feature type="region of interest" description="Disordered" evidence="1">
    <location>
        <begin position="1"/>
        <end position="38"/>
    </location>
</feature>
<organism evidence="2 3">
    <name type="scientific">Pleodorina starrii</name>
    <dbReference type="NCBI Taxonomy" id="330485"/>
    <lineage>
        <taxon>Eukaryota</taxon>
        <taxon>Viridiplantae</taxon>
        <taxon>Chlorophyta</taxon>
        <taxon>core chlorophytes</taxon>
        <taxon>Chlorophyceae</taxon>
        <taxon>CS clade</taxon>
        <taxon>Chlamydomonadales</taxon>
        <taxon>Volvocaceae</taxon>
        <taxon>Pleodorina</taxon>
    </lineage>
</organism>
<feature type="region of interest" description="Disordered" evidence="1">
    <location>
        <begin position="283"/>
        <end position="302"/>
    </location>
</feature>
<proteinExistence type="predicted"/>
<protein>
    <submittedName>
        <fullName evidence="2">Uncharacterized protein</fullName>
    </submittedName>
</protein>